<name>A0ABT8T4T0_9BACT</name>
<dbReference type="EMBL" id="JAULJQ010000001">
    <property type="protein sequence ID" value="MDO2408559.1"/>
    <property type="molecule type" value="Genomic_DNA"/>
</dbReference>
<keyword evidence="1" id="KW-1277">Toxin-antitoxin system</keyword>
<dbReference type="InterPro" id="IPR035093">
    <property type="entry name" value="RelE/ParE_toxin_dom_sf"/>
</dbReference>
<evidence type="ECO:0000313" key="3">
    <source>
        <dbReference type="Proteomes" id="UP001171111"/>
    </source>
</evidence>
<gene>
    <name evidence="2" type="ORF">Q2362_00410</name>
</gene>
<dbReference type="PIRSF" id="PIRSF006156">
    <property type="entry name" value="YafQ"/>
    <property type="match status" value="1"/>
</dbReference>
<evidence type="ECO:0000313" key="2">
    <source>
        <dbReference type="EMBL" id="MDO2408559.1"/>
    </source>
</evidence>
<protein>
    <submittedName>
        <fullName evidence="2">Type II toxin-antitoxin system YafQ family toxin</fullName>
    </submittedName>
</protein>
<organism evidence="2 3">
    <name type="scientific">Campylobacter magnus</name>
    <dbReference type="NCBI Taxonomy" id="3026462"/>
    <lineage>
        <taxon>Bacteria</taxon>
        <taxon>Pseudomonadati</taxon>
        <taxon>Campylobacterota</taxon>
        <taxon>Epsilonproteobacteria</taxon>
        <taxon>Campylobacterales</taxon>
        <taxon>Campylobacteraceae</taxon>
        <taxon>Campylobacter</taxon>
    </lineage>
</organism>
<dbReference type="Gene3D" id="3.30.2310.20">
    <property type="entry name" value="RelE-like"/>
    <property type="match status" value="1"/>
</dbReference>
<dbReference type="Proteomes" id="UP001171111">
    <property type="component" value="Unassembled WGS sequence"/>
</dbReference>
<comment type="caution">
    <text evidence="2">The sequence shown here is derived from an EMBL/GenBank/DDBJ whole genome shotgun (WGS) entry which is preliminary data.</text>
</comment>
<dbReference type="InterPro" id="IPR007712">
    <property type="entry name" value="RelE/ParE_toxin"/>
</dbReference>
<dbReference type="InterPro" id="IPR004386">
    <property type="entry name" value="Toxin_YafQ-like"/>
</dbReference>
<dbReference type="RefSeq" id="WP_273930907.1">
    <property type="nucleotide sequence ID" value="NZ_JAQSLL010000006.1"/>
</dbReference>
<dbReference type="SUPFAM" id="SSF143011">
    <property type="entry name" value="RelE-like"/>
    <property type="match status" value="1"/>
</dbReference>
<reference evidence="2 3" key="1">
    <citation type="submission" date="2023-06" db="EMBL/GenBank/DDBJ databases">
        <title>Campylobacter magnum sp. nov., isolated from cecal contents of domestic pigs (Sus scrofa domesticus).</title>
        <authorList>
            <person name="Papic B."/>
            <person name="Gruntar I."/>
        </authorList>
    </citation>
    <scope>NUCLEOTIDE SEQUENCE [LARGE SCALE GENOMIC DNA]</scope>
    <source>
        <strain evidence="3">34484-21</strain>
    </source>
</reference>
<keyword evidence="3" id="KW-1185">Reference proteome</keyword>
<dbReference type="Pfam" id="PF15738">
    <property type="entry name" value="YafQ_toxin"/>
    <property type="match status" value="1"/>
</dbReference>
<dbReference type="NCBIfam" id="TIGR02385">
    <property type="entry name" value="RelE_StbE"/>
    <property type="match status" value="1"/>
</dbReference>
<accession>A0ABT8T4T0</accession>
<sequence length="91" mass="10477">MIYKLDESNAYKKDKKALSKKQLQKLAVVIKKLLDGEVLESKYKDHSLKGKLKDFRDCHIEPDLVLIYKKSEEYLILTALRIGSHSSLGID</sequence>
<proteinExistence type="predicted"/>
<dbReference type="PANTHER" id="PTHR40588:SF1">
    <property type="entry name" value="MRNA INTERFERASE TOXIN YAFQ"/>
    <property type="match status" value="1"/>
</dbReference>
<evidence type="ECO:0000256" key="1">
    <source>
        <dbReference type="ARBA" id="ARBA00022649"/>
    </source>
</evidence>
<dbReference type="PANTHER" id="PTHR40588">
    <property type="entry name" value="MRNA INTERFERASE TOXIN YAFQ"/>
    <property type="match status" value="1"/>
</dbReference>